<accession>K9TFV2</accession>
<evidence type="ECO:0000313" key="2">
    <source>
        <dbReference type="Proteomes" id="UP000010367"/>
    </source>
</evidence>
<organism evidence="1 2">
    <name type="scientific">Oscillatoria acuminata PCC 6304</name>
    <dbReference type="NCBI Taxonomy" id="56110"/>
    <lineage>
        <taxon>Bacteria</taxon>
        <taxon>Bacillati</taxon>
        <taxon>Cyanobacteriota</taxon>
        <taxon>Cyanophyceae</taxon>
        <taxon>Oscillatoriophycideae</taxon>
        <taxon>Oscillatoriales</taxon>
        <taxon>Oscillatoriaceae</taxon>
        <taxon>Oscillatoria</taxon>
    </lineage>
</organism>
<dbReference type="STRING" id="56110.Oscil6304_1173"/>
<sequence length="80" mass="9084">MRLVRELQKIKSPKRSFVDQQSSPVNVGASMPGTLGACAFTPTHTFLSVERLDDLYFAIPLIFACELYRFWSRRTMVGSL</sequence>
<reference evidence="1 2" key="1">
    <citation type="submission" date="2012-06" db="EMBL/GenBank/DDBJ databases">
        <title>Finished chromosome of genome of Oscillatoria acuminata PCC 6304.</title>
        <authorList>
            <consortium name="US DOE Joint Genome Institute"/>
            <person name="Gugger M."/>
            <person name="Coursin T."/>
            <person name="Rippka R."/>
            <person name="Tandeau De Marsac N."/>
            <person name="Huntemann M."/>
            <person name="Wei C.-L."/>
            <person name="Han J."/>
            <person name="Detter J.C."/>
            <person name="Han C."/>
            <person name="Tapia R."/>
            <person name="Davenport K."/>
            <person name="Daligault H."/>
            <person name="Erkkila T."/>
            <person name="Gu W."/>
            <person name="Munk A.C.C."/>
            <person name="Teshima H."/>
            <person name="Xu Y."/>
            <person name="Chain P."/>
            <person name="Chen A."/>
            <person name="Krypides N."/>
            <person name="Mavromatis K."/>
            <person name="Markowitz V."/>
            <person name="Szeto E."/>
            <person name="Ivanova N."/>
            <person name="Mikhailova N."/>
            <person name="Ovchinnikova G."/>
            <person name="Pagani I."/>
            <person name="Pati A."/>
            <person name="Goodwin L."/>
            <person name="Peters L."/>
            <person name="Pitluck S."/>
            <person name="Woyke T."/>
            <person name="Kerfeld C."/>
        </authorList>
    </citation>
    <scope>NUCLEOTIDE SEQUENCE [LARGE SCALE GENOMIC DNA]</scope>
    <source>
        <strain evidence="1 2">PCC 6304</strain>
    </source>
</reference>
<protein>
    <submittedName>
        <fullName evidence="1">Uncharacterized protein</fullName>
    </submittedName>
</protein>
<dbReference type="KEGG" id="oac:Oscil6304_1173"/>
<dbReference type="AlphaFoldDB" id="K9TFV2"/>
<name>K9TFV2_9CYAN</name>
<dbReference type="InParanoid" id="K9TFV2"/>
<evidence type="ECO:0000313" key="1">
    <source>
        <dbReference type="EMBL" id="AFY80894.1"/>
    </source>
</evidence>
<proteinExistence type="predicted"/>
<gene>
    <name evidence="1" type="ORF">Oscil6304_1173</name>
</gene>
<dbReference type="EMBL" id="CP003607">
    <property type="protein sequence ID" value="AFY80894.1"/>
    <property type="molecule type" value="Genomic_DNA"/>
</dbReference>
<keyword evidence="2" id="KW-1185">Reference proteome</keyword>
<dbReference type="HOGENOM" id="CLU_196018_0_0_3"/>
<dbReference type="Proteomes" id="UP000010367">
    <property type="component" value="Chromosome"/>
</dbReference>